<dbReference type="InterPro" id="IPR008271">
    <property type="entry name" value="Ser/Thr_kinase_AS"/>
</dbReference>
<keyword evidence="7" id="KW-0175">Coiled coil</keyword>
<feature type="coiled-coil region" evidence="7">
    <location>
        <begin position="40"/>
        <end position="67"/>
    </location>
</feature>
<organism evidence="10 11">
    <name type="scientific">Cylindrobasidium torrendii FP15055 ss-10</name>
    <dbReference type="NCBI Taxonomy" id="1314674"/>
    <lineage>
        <taxon>Eukaryota</taxon>
        <taxon>Fungi</taxon>
        <taxon>Dikarya</taxon>
        <taxon>Basidiomycota</taxon>
        <taxon>Agaricomycotina</taxon>
        <taxon>Agaricomycetes</taxon>
        <taxon>Agaricomycetidae</taxon>
        <taxon>Agaricales</taxon>
        <taxon>Marasmiineae</taxon>
        <taxon>Physalacriaceae</taxon>
        <taxon>Cylindrobasidium</taxon>
    </lineage>
</organism>
<protein>
    <recommendedName>
        <fullName evidence="1">non-specific serine/threonine protein kinase</fullName>
        <ecNumber evidence="1">2.7.11.1</ecNumber>
    </recommendedName>
</protein>
<evidence type="ECO:0000256" key="3">
    <source>
        <dbReference type="ARBA" id="ARBA00022679"/>
    </source>
</evidence>
<dbReference type="Gene3D" id="3.30.200.20">
    <property type="entry name" value="Phosphorylase Kinase, domain 1"/>
    <property type="match status" value="1"/>
</dbReference>
<dbReference type="Proteomes" id="UP000054007">
    <property type="component" value="Unassembled WGS sequence"/>
</dbReference>
<evidence type="ECO:0000256" key="4">
    <source>
        <dbReference type="ARBA" id="ARBA00022741"/>
    </source>
</evidence>
<keyword evidence="3" id="KW-0808">Transferase</keyword>
<dbReference type="EMBL" id="KN880469">
    <property type="protein sequence ID" value="KIY70359.1"/>
    <property type="molecule type" value="Genomic_DNA"/>
</dbReference>
<proteinExistence type="predicted"/>
<dbReference type="EC" id="2.7.11.1" evidence="1"/>
<keyword evidence="11" id="KW-1185">Reference proteome</keyword>
<feature type="domain" description="Protein kinase" evidence="9">
    <location>
        <begin position="61"/>
        <end position="457"/>
    </location>
</feature>
<evidence type="ECO:0000256" key="2">
    <source>
        <dbReference type="ARBA" id="ARBA00022527"/>
    </source>
</evidence>
<dbReference type="InterPro" id="IPR011009">
    <property type="entry name" value="Kinase-like_dom_sf"/>
</dbReference>
<name>A0A0D7BJR6_9AGAR</name>
<dbReference type="SUPFAM" id="SSF56112">
    <property type="entry name" value="Protein kinase-like (PK-like)"/>
    <property type="match status" value="1"/>
</dbReference>
<evidence type="ECO:0000256" key="8">
    <source>
        <dbReference type="SAM" id="MobiDB-lite"/>
    </source>
</evidence>
<dbReference type="OrthoDB" id="10020333at2759"/>
<keyword evidence="5 10" id="KW-0418">Kinase</keyword>
<dbReference type="AlphaFoldDB" id="A0A0D7BJR6"/>
<dbReference type="GO" id="GO:0005634">
    <property type="term" value="C:nucleus"/>
    <property type="evidence" value="ECO:0007669"/>
    <property type="project" value="TreeGrafter"/>
</dbReference>
<evidence type="ECO:0000313" key="10">
    <source>
        <dbReference type="EMBL" id="KIY70359.1"/>
    </source>
</evidence>
<evidence type="ECO:0000256" key="5">
    <source>
        <dbReference type="ARBA" id="ARBA00022777"/>
    </source>
</evidence>
<evidence type="ECO:0000256" key="1">
    <source>
        <dbReference type="ARBA" id="ARBA00012513"/>
    </source>
</evidence>
<evidence type="ECO:0000259" key="9">
    <source>
        <dbReference type="PROSITE" id="PS50011"/>
    </source>
</evidence>
<dbReference type="Gene3D" id="1.10.510.10">
    <property type="entry name" value="Transferase(Phosphotransferase) domain 1"/>
    <property type="match status" value="1"/>
</dbReference>
<keyword evidence="6" id="KW-0067">ATP-binding</keyword>
<dbReference type="InterPro" id="IPR000719">
    <property type="entry name" value="Prot_kinase_dom"/>
</dbReference>
<dbReference type="GO" id="GO:0005524">
    <property type="term" value="F:ATP binding"/>
    <property type="evidence" value="ECO:0007669"/>
    <property type="project" value="UniProtKB-KW"/>
</dbReference>
<gene>
    <name evidence="10" type="ORF">CYLTODRAFT_347809</name>
</gene>
<dbReference type="PANTHER" id="PTHR44167">
    <property type="entry name" value="OVARIAN-SPECIFIC SERINE/THREONINE-PROTEIN KINASE LOK-RELATED"/>
    <property type="match status" value="1"/>
</dbReference>
<dbReference type="CDD" id="cd14019">
    <property type="entry name" value="STKc_Cdc7"/>
    <property type="match status" value="1"/>
</dbReference>
<dbReference type="GO" id="GO:0044773">
    <property type="term" value="P:mitotic DNA damage checkpoint signaling"/>
    <property type="evidence" value="ECO:0007669"/>
    <property type="project" value="TreeGrafter"/>
</dbReference>
<dbReference type="Pfam" id="PF00069">
    <property type="entry name" value="Pkinase"/>
    <property type="match status" value="2"/>
</dbReference>
<accession>A0A0D7BJR6</accession>
<sequence length="522" mass="59236">MEVDEGARLFTDHIDVDAEDDLEYDESEEVHMKNKDPAERLEIEAEIEDLNRKVSQLRNDYKLVDRLGTGTFSSVYKAVDLRHHKWDNTTWRGHHPPESSAHYQSAPHPRNSTFYVAIKRIYVTSSPERIRNEIAIMKDCLGCRHVSQLITAFRHKDQVVAIMPYQRNEDFRDFYTLLPMDGIKAYLRCMFRGLRDIHARGIIHRDVKPANFLYDPLSGVGTLCDFGLASRIETVTGSSANCCFHTSATARHPHGEMKTTKTSRSEMAKKTQKEARARTKGPSHLVGYPSNDTRPTAKANRAGTRGFRAPEVLLKCPDQNGAVDVWSVGVIMLFFLTRKFPLFQSSDDTEALMEIATILGQKKMEEAATLHGKLFCTNAPSVPIQGMSWPEFCERLNPSLEEPLTPNPAWYPHAEIPPSKEEHLRDLRDALDLLEHILEPKSVLRYTPKQALYHRFLREDIGDDEFRPHLFKGKGVCAAFHDEDDHGNCAVFHPSTDQLRLTKAGQGIAIGNEPCEIHQGLV</sequence>
<dbReference type="PROSITE" id="PS00108">
    <property type="entry name" value="PROTEIN_KINASE_ST"/>
    <property type="match status" value="1"/>
</dbReference>
<dbReference type="PANTHER" id="PTHR44167:SF23">
    <property type="entry name" value="CDC7 KINASE, ISOFORM A-RELATED"/>
    <property type="match status" value="1"/>
</dbReference>
<keyword evidence="2" id="KW-0723">Serine/threonine-protein kinase</keyword>
<evidence type="ECO:0000256" key="7">
    <source>
        <dbReference type="SAM" id="Coils"/>
    </source>
</evidence>
<dbReference type="PROSITE" id="PS50011">
    <property type="entry name" value="PROTEIN_KINASE_DOM"/>
    <property type="match status" value="1"/>
</dbReference>
<feature type="region of interest" description="Disordered" evidence="8">
    <location>
        <begin position="273"/>
        <end position="302"/>
    </location>
</feature>
<dbReference type="SMART" id="SM00220">
    <property type="entry name" value="S_TKc"/>
    <property type="match status" value="1"/>
</dbReference>
<keyword evidence="4" id="KW-0547">Nucleotide-binding</keyword>
<evidence type="ECO:0000313" key="11">
    <source>
        <dbReference type="Proteomes" id="UP000054007"/>
    </source>
</evidence>
<evidence type="ECO:0000256" key="6">
    <source>
        <dbReference type="ARBA" id="ARBA00022840"/>
    </source>
</evidence>
<dbReference type="STRING" id="1314674.A0A0D7BJR6"/>
<reference evidence="10 11" key="1">
    <citation type="journal article" date="2015" name="Fungal Genet. Biol.">
        <title>Evolution of novel wood decay mechanisms in Agaricales revealed by the genome sequences of Fistulina hepatica and Cylindrobasidium torrendii.</title>
        <authorList>
            <person name="Floudas D."/>
            <person name="Held B.W."/>
            <person name="Riley R."/>
            <person name="Nagy L.G."/>
            <person name="Koehler G."/>
            <person name="Ransdell A.S."/>
            <person name="Younus H."/>
            <person name="Chow J."/>
            <person name="Chiniquy J."/>
            <person name="Lipzen A."/>
            <person name="Tritt A."/>
            <person name="Sun H."/>
            <person name="Haridas S."/>
            <person name="LaButti K."/>
            <person name="Ohm R.A."/>
            <person name="Kues U."/>
            <person name="Blanchette R.A."/>
            <person name="Grigoriev I.V."/>
            <person name="Minto R.E."/>
            <person name="Hibbett D.S."/>
        </authorList>
    </citation>
    <scope>NUCLEOTIDE SEQUENCE [LARGE SCALE GENOMIC DNA]</scope>
    <source>
        <strain evidence="10 11">FP15055 ss-10</strain>
    </source>
</reference>
<dbReference type="GO" id="GO:0004674">
    <property type="term" value="F:protein serine/threonine kinase activity"/>
    <property type="evidence" value="ECO:0007669"/>
    <property type="project" value="UniProtKB-KW"/>
</dbReference>